<dbReference type="InterPro" id="IPR036661">
    <property type="entry name" value="Luciferase-like_sf"/>
</dbReference>
<evidence type="ECO:0000256" key="2">
    <source>
        <dbReference type="ARBA" id="ARBA00022563"/>
    </source>
</evidence>
<keyword evidence="2 4" id="KW-0554">One-carbon metabolism</keyword>
<evidence type="ECO:0000259" key="5">
    <source>
        <dbReference type="Pfam" id="PF00296"/>
    </source>
</evidence>
<dbReference type="NCBIfam" id="TIGR03555">
    <property type="entry name" value="F420_mer"/>
    <property type="match status" value="1"/>
</dbReference>
<feature type="domain" description="Luciferase-like" evidence="5">
    <location>
        <begin position="46"/>
        <end position="330"/>
    </location>
</feature>
<proteinExistence type="inferred from homology"/>
<evidence type="ECO:0000256" key="3">
    <source>
        <dbReference type="ARBA" id="ARBA00023002"/>
    </source>
</evidence>
<dbReference type="SUPFAM" id="SSF51679">
    <property type="entry name" value="Bacterial luciferase-like"/>
    <property type="match status" value="1"/>
</dbReference>
<comment type="pathway">
    <text evidence="4">One-carbon metabolism; methanogenesis from CO(2); methyl-coenzyme M from 5,10-methylene-5,6,7,8-tetrahydromethanopterin: step 1/2.</text>
</comment>
<dbReference type="Gene3D" id="3.20.20.30">
    <property type="entry name" value="Luciferase-like domain"/>
    <property type="match status" value="1"/>
</dbReference>
<evidence type="ECO:0000256" key="4">
    <source>
        <dbReference type="HAMAP-Rule" id="MF_01091"/>
    </source>
</evidence>
<sequence>MNNIPNYLLYQEGKQKNPQRGWENPPNAITPKVISMKFGIEIVPSMPIDEVVEVVKLAEDVGFQYAWITDHYNNRYVYQVLALLAKETETIRIGPGITNPYVRNPAITASAIATLDEISNGRANLGIGPGDKATFDKLGIAWEKPISRIKEAISIVRTLTAGEALDTGAKLDYKPVQEKIPVYMGAQGPMMLKTAGEVADGVLINASNPKDFEAAVPNIKEGAEAAGRSIDEIDVAAYTCTSVDEDPEKAANAAKIVVAFIAAGSPPFVLERHGLPADTQQKFGDLIAKGDFGGAIAAVDDALMEAFAIVGTPDDLVPKIEALGEMGVTQYVVGSPIGPDMKKSIKLVGDIIESF</sequence>
<dbReference type="HAMAP" id="MF_01091">
    <property type="entry name" value="F420_mer"/>
    <property type="match status" value="1"/>
</dbReference>
<dbReference type="PANTHER" id="PTHR43244">
    <property type="match status" value="1"/>
</dbReference>
<protein>
    <recommendedName>
        <fullName evidence="4">5,10-methylenetetrahydromethanopterin reductase</fullName>
        <ecNumber evidence="4">1.5.98.2</ecNumber>
    </recommendedName>
    <alternativeName>
        <fullName evidence="4">Coenzyme F420-dependent N(5),N(10)-methylenetetrahydromethanopterin reductase</fullName>
    </alternativeName>
    <alternativeName>
        <fullName evidence="4">Methylene-H(4)MPT reductase</fullName>
    </alternativeName>
</protein>
<dbReference type="Proteomes" id="UP000831817">
    <property type="component" value="Chromosome"/>
</dbReference>
<keyword evidence="1 4" id="KW-0963">Cytoplasm</keyword>
<gene>
    <name evidence="4" type="primary">mer</name>
    <name evidence="6" type="ORF">MTTB_14460</name>
</gene>
<comment type="similarity">
    <text evidence="4">Belongs to the mer family.</text>
</comment>
<dbReference type="PANTHER" id="PTHR43244:SF1">
    <property type="entry name" value="5,10-METHYLENETETRAHYDROMETHANOPTERIN REDUCTASE"/>
    <property type="match status" value="1"/>
</dbReference>
<evidence type="ECO:0000313" key="7">
    <source>
        <dbReference type="Proteomes" id="UP000831817"/>
    </source>
</evidence>
<name>A0ABN6PCX2_9EURY</name>
<dbReference type="InterPro" id="IPR050564">
    <property type="entry name" value="F420-G6PD/mer"/>
</dbReference>
<dbReference type="InterPro" id="IPR011251">
    <property type="entry name" value="Luciferase-like_dom"/>
</dbReference>
<dbReference type="CDD" id="cd01097">
    <property type="entry name" value="Tetrahydromethanopterin_reductase"/>
    <property type="match status" value="1"/>
</dbReference>
<evidence type="ECO:0000256" key="1">
    <source>
        <dbReference type="ARBA" id="ARBA00022490"/>
    </source>
</evidence>
<organism evidence="6 7">
    <name type="scientific">Methanothermobacter tenebrarum</name>
    <dbReference type="NCBI Taxonomy" id="680118"/>
    <lineage>
        <taxon>Archaea</taxon>
        <taxon>Methanobacteriati</taxon>
        <taxon>Methanobacteriota</taxon>
        <taxon>Methanomada group</taxon>
        <taxon>Methanobacteria</taxon>
        <taxon>Methanobacteriales</taxon>
        <taxon>Methanobacteriaceae</taxon>
        <taxon>Methanothermobacter</taxon>
    </lineage>
</organism>
<dbReference type="EC" id="1.5.98.2" evidence="4"/>
<keyword evidence="7" id="KW-1185">Reference proteome</keyword>
<accession>A0ABN6PCX2</accession>
<dbReference type="Pfam" id="PF00296">
    <property type="entry name" value="Bac_luciferase"/>
    <property type="match status" value="1"/>
</dbReference>
<reference evidence="6 7" key="1">
    <citation type="submission" date="2022-04" db="EMBL/GenBank/DDBJ databases">
        <title>Complete genome of Methanothermobacter tenebrarum strain RMAS.</title>
        <authorList>
            <person name="Nakamura K."/>
            <person name="Oshima K."/>
            <person name="Hattori M."/>
            <person name="Kamagata Y."/>
            <person name="Takamizawa K."/>
        </authorList>
    </citation>
    <scope>NUCLEOTIDE SEQUENCE [LARGE SCALE GENOMIC DNA]</scope>
    <source>
        <strain evidence="6 7">RMAS</strain>
    </source>
</reference>
<comment type="catalytic activity">
    <reaction evidence="4">
        <text>5-methyl-5,6,7,8-tetrahydromethanopterin + oxidized coenzyme F420-(gamma-L-Glu)(n) + H(+) = 5,10-methylenetetrahydromethanopterin + reduced coenzyme F420-(gamma-L-Glu)(n)</text>
        <dbReference type="Rhea" id="RHEA:21144"/>
        <dbReference type="Rhea" id="RHEA-COMP:12939"/>
        <dbReference type="Rhea" id="RHEA-COMP:14378"/>
        <dbReference type="ChEBI" id="CHEBI:15378"/>
        <dbReference type="ChEBI" id="CHEBI:57818"/>
        <dbReference type="ChEBI" id="CHEBI:58116"/>
        <dbReference type="ChEBI" id="CHEBI:133980"/>
        <dbReference type="ChEBI" id="CHEBI:139511"/>
        <dbReference type="EC" id="1.5.98.2"/>
    </reaction>
</comment>
<keyword evidence="3 4" id="KW-0560">Oxidoreductase</keyword>
<dbReference type="InterPro" id="IPR019946">
    <property type="entry name" value="MeH4methanopterin_reductase"/>
</dbReference>
<evidence type="ECO:0000313" key="6">
    <source>
        <dbReference type="EMBL" id="BDH80067.1"/>
    </source>
</evidence>
<comment type="subcellular location">
    <subcellularLocation>
        <location evidence="4">Cytoplasm</location>
    </subcellularLocation>
</comment>
<dbReference type="NCBIfam" id="NF002619">
    <property type="entry name" value="PRK02271.1"/>
    <property type="match status" value="1"/>
</dbReference>
<keyword evidence="4" id="KW-0484">Methanogenesis</keyword>
<dbReference type="EMBL" id="AP025698">
    <property type="protein sequence ID" value="BDH80067.1"/>
    <property type="molecule type" value="Genomic_DNA"/>
</dbReference>
<comment type="function">
    <text evidence="4">Catalyzes the reversible reduction of methylene-H(4)MPT to methyl-H(4)MPT.</text>
</comment>